<dbReference type="Gene3D" id="3.90.980.10">
    <property type="entry name" value="DNA primase, catalytic core, N-terminal domain"/>
    <property type="match status" value="1"/>
</dbReference>
<keyword evidence="9" id="KW-0460">Magnesium</keyword>
<comment type="similarity">
    <text evidence="12 13">Belongs to the DnaG primase family.</text>
</comment>
<name>A0A0F7K0T5_9GAMM</name>
<dbReference type="RefSeq" id="WP_046860437.1">
    <property type="nucleotide sequence ID" value="NZ_CP011412.1"/>
</dbReference>
<dbReference type="KEGG" id="seds:AAY24_15410"/>
<dbReference type="AlphaFoldDB" id="A0A0F7K0T5"/>
<dbReference type="GO" id="GO:0000428">
    <property type="term" value="C:DNA-directed RNA polymerase complex"/>
    <property type="evidence" value="ECO:0007669"/>
    <property type="project" value="UniProtKB-KW"/>
</dbReference>
<dbReference type="SMART" id="SM00493">
    <property type="entry name" value="TOPRIM"/>
    <property type="match status" value="1"/>
</dbReference>
<dbReference type="GO" id="GO:0003677">
    <property type="term" value="F:DNA binding"/>
    <property type="evidence" value="ECO:0007669"/>
    <property type="project" value="UniProtKB-KW"/>
</dbReference>
<gene>
    <name evidence="12" type="primary">dnaG</name>
    <name evidence="17" type="ORF">AAY24_15410</name>
</gene>
<dbReference type="PIRSF" id="PIRSF002811">
    <property type="entry name" value="DnaG"/>
    <property type="match status" value="1"/>
</dbReference>
<keyword evidence="5 12" id="KW-0235">DNA replication</keyword>
<feature type="compositionally biased region" description="Basic and acidic residues" evidence="15">
    <location>
        <begin position="568"/>
        <end position="592"/>
    </location>
</feature>
<evidence type="ECO:0000256" key="9">
    <source>
        <dbReference type="ARBA" id="ARBA00022842"/>
    </source>
</evidence>
<dbReference type="GO" id="GO:0003899">
    <property type="term" value="F:DNA-directed RNA polymerase activity"/>
    <property type="evidence" value="ECO:0007669"/>
    <property type="project" value="UniProtKB-UniRule"/>
</dbReference>
<evidence type="ECO:0000256" key="12">
    <source>
        <dbReference type="HAMAP-Rule" id="MF_00974"/>
    </source>
</evidence>
<dbReference type="FunFam" id="3.40.1360.10:FF:000002">
    <property type="entry name" value="DNA primase"/>
    <property type="match status" value="1"/>
</dbReference>
<evidence type="ECO:0000256" key="5">
    <source>
        <dbReference type="ARBA" id="ARBA00022705"/>
    </source>
</evidence>
<dbReference type="GO" id="GO:0006269">
    <property type="term" value="P:DNA replication, synthesis of primer"/>
    <property type="evidence" value="ECO:0007669"/>
    <property type="project" value="UniProtKB-UniRule"/>
</dbReference>
<evidence type="ECO:0000256" key="8">
    <source>
        <dbReference type="ARBA" id="ARBA00022833"/>
    </source>
</evidence>
<dbReference type="CDD" id="cd03364">
    <property type="entry name" value="TOPRIM_DnaG_primases"/>
    <property type="match status" value="1"/>
</dbReference>
<keyword evidence="2 12" id="KW-0639">Primosome</keyword>
<dbReference type="InterPro" id="IPR006295">
    <property type="entry name" value="DNA_primase_DnaG"/>
</dbReference>
<dbReference type="SUPFAM" id="SSF57783">
    <property type="entry name" value="Zinc beta-ribbon"/>
    <property type="match status" value="1"/>
</dbReference>
<dbReference type="HAMAP" id="MF_00974">
    <property type="entry name" value="DNA_primase_DnaG"/>
    <property type="match status" value="1"/>
</dbReference>
<evidence type="ECO:0000256" key="4">
    <source>
        <dbReference type="ARBA" id="ARBA00022695"/>
    </source>
</evidence>
<evidence type="ECO:0000256" key="1">
    <source>
        <dbReference type="ARBA" id="ARBA00022478"/>
    </source>
</evidence>
<comment type="domain">
    <text evidence="12">Contains an N-terminal zinc-binding domain, a central core domain that contains the primase activity, and a C-terminal DnaB-binding domain.</text>
</comment>
<keyword evidence="4 12" id="KW-0548">Nucleotidyltransferase</keyword>
<keyword evidence="10 12" id="KW-0238">DNA-binding</keyword>
<protein>
    <recommendedName>
        <fullName evidence="12 13">DNA primase</fullName>
        <ecNumber evidence="12">2.7.7.101</ecNumber>
    </recommendedName>
</protein>
<evidence type="ECO:0000256" key="2">
    <source>
        <dbReference type="ARBA" id="ARBA00022515"/>
    </source>
</evidence>
<dbReference type="InterPro" id="IPR030846">
    <property type="entry name" value="DnaG_bac"/>
</dbReference>
<keyword evidence="18" id="KW-1185">Reference proteome</keyword>
<dbReference type="Pfam" id="PF01807">
    <property type="entry name" value="Zn_ribbon_DnaG"/>
    <property type="match status" value="1"/>
</dbReference>
<keyword evidence="7 12" id="KW-0863">Zinc-finger</keyword>
<dbReference type="GO" id="GO:0005737">
    <property type="term" value="C:cytoplasm"/>
    <property type="evidence" value="ECO:0007669"/>
    <property type="project" value="TreeGrafter"/>
</dbReference>
<dbReference type="PATRIC" id="fig|1543721.4.peg.3173"/>
<evidence type="ECO:0000256" key="14">
    <source>
        <dbReference type="PIRSR" id="PIRSR002811-1"/>
    </source>
</evidence>
<feature type="domain" description="Toprim" evidence="16">
    <location>
        <begin position="256"/>
        <end position="338"/>
    </location>
</feature>
<evidence type="ECO:0000313" key="18">
    <source>
        <dbReference type="Proteomes" id="UP000034410"/>
    </source>
</evidence>
<comment type="function">
    <text evidence="12 13">RNA polymerase that catalyzes the synthesis of short RNA molecules used as primers for DNA polymerase during DNA replication.</text>
</comment>
<dbReference type="PROSITE" id="PS50880">
    <property type="entry name" value="TOPRIM"/>
    <property type="match status" value="1"/>
</dbReference>
<dbReference type="Gene3D" id="1.10.860.10">
    <property type="entry name" value="DNAb Helicase, Chain A"/>
    <property type="match status" value="1"/>
</dbReference>
<proteinExistence type="inferred from homology"/>
<dbReference type="EMBL" id="CP011412">
    <property type="protein sequence ID" value="AKH21512.1"/>
    <property type="molecule type" value="Genomic_DNA"/>
</dbReference>
<feature type="region of interest" description="Disordered" evidence="15">
    <location>
        <begin position="423"/>
        <end position="446"/>
    </location>
</feature>
<comment type="catalytic activity">
    <reaction evidence="12">
        <text>ssDNA + n NTP = ssDNA/pppN(pN)n-1 hybrid + (n-1) diphosphate.</text>
        <dbReference type="EC" id="2.7.7.101"/>
    </reaction>
</comment>
<dbReference type="SMART" id="SM00766">
    <property type="entry name" value="DnaG_DnaB_bind"/>
    <property type="match status" value="1"/>
</dbReference>
<dbReference type="GO" id="GO:1990077">
    <property type="term" value="C:primosome complex"/>
    <property type="evidence" value="ECO:0007669"/>
    <property type="project" value="UniProtKB-KW"/>
</dbReference>
<dbReference type="SUPFAM" id="SSF56731">
    <property type="entry name" value="DNA primase core"/>
    <property type="match status" value="1"/>
</dbReference>
<evidence type="ECO:0000256" key="15">
    <source>
        <dbReference type="SAM" id="MobiDB-lite"/>
    </source>
</evidence>
<feature type="compositionally biased region" description="Basic residues" evidence="15">
    <location>
        <begin position="433"/>
        <end position="443"/>
    </location>
</feature>
<dbReference type="PANTHER" id="PTHR30313:SF2">
    <property type="entry name" value="DNA PRIMASE"/>
    <property type="match status" value="1"/>
</dbReference>
<dbReference type="FunFam" id="3.90.580.10:FF:000001">
    <property type="entry name" value="DNA primase"/>
    <property type="match status" value="1"/>
</dbReference>
<evidence type="ECO:0000259" key="16">
    <source>
        <dbReference type="PROSITE" id="PS50880"/>
    </source>
</evidence>
<dbReference type="InterPro" id="IPR037068">
    <property type="entry name" value="DNA_primase_core_N_sf"/>
</dbReference>
<comment type="cofactor">
    <cofactor evidence="12 13 14">
        <name>Zn(2+)</name>
        <dbReference type="ChEBI" id="CHEBI:29105"/>
    </cofactor>
    <text evidence="12 13 14">Binds 1 zinc ion per monomer.</text>
</comment>
<keyword evidence="6 12" id="KW-0479">Metal-binding</keyword>
<evidence type="ECO:0000256" key="7">
    <source>
        <dbReference type="ARBA" id="ARBA00022771"/>
    </source>
</evidence>
<dbReference type="Gene3D" id="3.40.1360.10">
    <property type="match status" value="1"/>
</dbReference>
<feature type="region of interest" description="Disordered" evidence="15">
    <location>
        <begin position="557"/>
        <end position="592"/>
    </location>
</feature>
<dbReference type="OrthoDB" id="9803773at2"/>
<dbReference type="SUPFAM" id="SSF117023">
    <property type="entry name" value="DNA primase DnaG, C-terminal domain"/>
    <property type="match status" value="1"/>
</dbReference>
<reference evidence="17 18" key="1">
    <citation type="journal article" date="2015" name="Genome Announc.">
        <title>Complete Genome Sequence of Sedimenticola thiotaurini Strain SIP-G1, a Polyphosphate- and Polyhydroxyalkanoate-Accumulating Sulfur-Oxidizing Gammaproteobacterium Isolated from Salt Marsh Sediments.</title>
        <authorList>
            <person name="Flood B.E."/>
            <person name="Jones D.S."/>
            <person name="Bailey J.V."/>
        </authorList>
    </citation>
    <scope>NUCLEOTIDE SEQUENCE [LARGE SCALE GENOMIC DNA]</scope>
    <source>
        <strain evidence="17 18">SIP-G1</strain>
    </source>
</reference>
<dbReference type="FunFam" id="3.90.980.10:FF:000001">
    <property type="entry name" value="DNA primase"/>
    <property type="match status" value="1"/>
</dbReference>
<keyword evidence="11 12" id="KW-0804">Transcription</keyword>
<dbReference type="InterPro" id="IPR006171">
    <property type="entry name" value="TOPRIM_dom"/>
</dbReference>
<dbReference type="InterPro" id="IPR013264">
    <property type="entry name" value="DNAG_N"/>
</dbReference>
<dbReference type="NCBIfam" id="TIGR01391">
    <property type="entry name" value="dnaG"/>
    <property type="match status" value="1"/>
</dbReference>
<dbReference type="InterPro" id="IPR002694">
    <property type="entry name" value="Znf_CHC2"/>
</dbReference>
<evidence type="ECO:0000313" key="17">
    <source>
        <dbReference type="EMBL" id="AKH21512.1"/>
    </source>
</evidence>
<evidence type="ECO:0000256" key="13">
    <source>
        <dbReference type="PIRNR" id="PIRNR002811"/>
    </source>
</evidence>
<dbReference type="Pfam" id="PF08275">
    <property type="entry name" value="DNAG_N"/>
    <property type="match status" value="1"/>
</dbReference>
<dbReference type="InterPro" id="IPR050219">
    <property type="entry name" value="DnaG_primase"/>
</dbReference>
<dbReference type="Proteomes" id="UP000034410">
    <property type="component" value="Chromosome"/>
</dbReference>
<dbReference type="Pfam" id="PF10410">
    <property type="entry name" value="DnaB_bind"/>
    <property type="match status" value="1"/>
</dbReference>
<accession>A0A0F7K0T5</accession>
<keyword evidence="1 12" id="KW-0240">DNA-directed RNA polymerase</keyword>
<dbReference type="Pfam" id="PF13155">
    <property type="entry name" value="Toprim_2"/>
    <property type="match status" value="1"/>
</dbReference>
<keyword evidence="8 12" id="KW-0862">Zinc</keyword>
<evidence type="ECO:0000256" key="6">
    <source>
        <dbReference type="ARBA" id="ARBA00022723"/>
    </source>
</evidence>
<dbReference type="Gene3D" id="3.90.580.10">
    <property type="entry name" value="Zinc finger, CHC2-type domain"/>
    <property type="match status" value="1"/>
</dbReference>
<dbReference type="Pfam" id="PF08278">
    <property type="entry name" value="DnaG_DnaB_bind"/>
    <property type="match status" value="1"/>
</dbReference>
<comment type="subunit">
    <text evidence="12">Monomer. Interacts with DnaB.</text>
</comment>
<sequence>MAGKIPAHFIDELLNRIDIVDLINSRVPLKKAGKDYQACCPFHNEKTPSFTVSREKQFYHCFGCGAHGTAIGFLMEYDNLGFVDSIEELASKAGLEVPREGRDESGPDYRPLYASLEKAARYYQWQLRKHPDAGKAINYLKQRGLTGEISVDYGIGYAPPGWDNLIRHMGQTPEALEQLRVTGMISEPEADKCYDRFRERIMFPIRNHRGHTIGFGGRLLGDGKPKYLNSPETPVFHKGRELYGLYEARKALRKIERLLVVEGYMDVVALAQFGIRYAVATLGTATTPEHLERLFRTTSEVIFCFDGDRAGSEAGWKALETALPQMRDGREARFLFLPNGEDPDSLIRKEGREQFEQRIAQATPLSSFLFDKLEEEVDMTSLGGRARLAELAKPLLVKLPGGLFREMMYQRLAQKVGVATEQLGAQPQDQGSNRRRQPVRKKAGAQQMLSPVRRAITLLLLKPELGQLTDLPSQWRDYQAPGIDLLSQLLEIAQNQPNLRTAQIIERWRATPEYHHLEKIWSTATELPTPEEGMETEFRGALQRLVEQQHEQETTQLLERVSTGDASEQEKQRLRQLLSEKQKFADSHRHSD</sequence>
<dbReference type="InterPro" id="IPR019475">
    <property type="entry name" value="DNA_primase_DnaB-bd"/>
</dbReference>
<evidence type="ECO:0000256" key="3">
    <source>
        <dbReference type="ARBA" id="ARBA00022679"/>
    </source>
</evidence>
<dbReference type="SMART" id="SM00400">
    <property type="entry name" value="ZnF_CHCC"/>
    <property type="match status" value="1"/>
</dbReference>
<evidence type="ECO:0000256" key="11">
    <source>
        <dbReference type="ARBA" id="ARBA00023163"/>
    </source>
</evidence>
<dbReference type="GO" id="GO:0008270">
    <property type="term" value="F:zinc ion binding"/>
    <property type="evidence" value="ECO:0007669"/>
    <property type="project" value="UniProtKB-UniRule"/>
</dbReference>
<dbReference type="InterPro" id="IPR016136">
    <property type="entry name" value="DNA_helicase_N/primase_C"/>
</dbReference>
<dbReference type="PANTHER" id="PTHR30313">
    <property type="entry name" value="DNA PRIMASE"/>
    <property type="match status" value="1"/>
</dbReference>
<dbReference type="InterPro" id="IPR013173">
    <property type="entry name" value="DNA_primase_DnaG_DnaB-bd_dom"/>
</dbReference>
<evidence type="ECO:0000256" key="10">
    <source>
        <dbReference type="ARBA" id="ARBA00023125"/>
    </source>
</evidence>
<dbReference type="Gene3D" id="1.20.50.20">
    <property type="entry name" value="DnaG, RNA polymerase domain, helical bundle"/>
    <property type="match status" value="1"/>
</dbReference>
<dbReference type="InterPro" id="IPR036977">
    <property type="entry name" value="DNA_primase_Znf_CHC2"/>
</dbReference>
<organism evidence="17 18">
    <name type="scientific">Sedimenticola thiotaurini</name>
    <dbReference type="NCBI Taxonomy" id="1543721"/>
    <lineage>
        <taxon>Bacteria</taxon>
        <taxon>Pseudomonadati</taxon>
        <taxon>Pseudomonadota</taxon>
        <taxon>Gammaproteobacteria</taxon>
        <taxon>Chromatiales</taxon>
        <taxon>Sedimenticolaceae</taxon>
        <taxon>Sedimenticola</taxon>
    </lineage>
</organism>
<keyword evidence="3 12" id="KW-0808">Transferase</keyword>
<dbReference type="InterPro" id="IPR034151">
    <property type="entry name" value="TOPRIM_DnaG_bac"/>
</dbReference>
<feature type="zinc finger region" description="CHC2-type" evidence="12 14">
    <location>
        <begin position="40"/>
        <end position="64"/>
    </location>
</feature>
<dbReference type="EC" id="2.7.7.101" evidence="12"/>